<proteinExistence type="predicted"/>
<keyword evidence="1" id="KW-1133">Transmembrane helix</keyword>
<feature type="transmembrane region" description="Helical" evidence="1">
    <location>
        <begin position="36"/>
        <end position="57"/>
    </location>
</feature>
<dbReference type="EMBL" id="JACKWZ010000198">
    <property type="protein sequence ID" value="KAF9412178.1"/>
    <property type="molecule type" value="Genomic_DNA"/>
</dbReference>
<evidence type="ECO:0000313" key="2">
    <source>
        <dbReference type="EMBL" id="KAF9412178.1"/>
    </source>
</evidence>
<feature type="transmembrane region" description="Helical" evidence="1">
    <location>
        <begin position="129"/>
        <end position="147"/>
    </location>
</feature>
<sequence>MTHSVALVVAFSFLINDIHFLNDSSLLRNKHFTSSLVYLLSVCLLLRKISLIPCIITKRWPIPCLIAEIPISVIILEGFLFYFWKPIQDYLLLHSDSILVHLAEERSLDWLVCHLCCGHSNCADNFADLILKFLSFVTLFSVCFITVKHL</sequence>
<dbReference type="Proteomes" id="UP000648187">
    <property type="component" value="Unassembled WGS sequence"/>
</dbReference>
<dbReference type="AlphaFoldDB" id="A0A835GDE9"/>
<keyword evidence="1" id="KW-0812">Transmembrane</keyword>
<gene>
    <name evidence="2" type="ORF">HW555_009251</name>
</gene>
<reference evidence="2" key="1">
    <citation type="submission" date="2020-08" db="EMBL/GenBank/DDBJ databases">
        <title>Spodoptera exigua strain:BAW_Kor-Di-RS1 Genome sequencing and assembly.</title>
        <authorList>
            <person name="Kim J."/>
            <person name="Nam H.Y."/>
            <person name="Kwon M."/>
            <person name="Choi J.H."/>
            <person name="Cho S.R."/>
            <person name="Kim G.-H."/>
        </authorList>
    </citation>
    <scope>NUCLEOTIDE SEQUENCE</scope>
    <source>
        <strain evidence="2">BAW_Kor-Di-RS1</strain>
        <tissue evidence="2">Whole-body</tissue>
    </source>
</reference>
<feature type="transmembrane region" description="Helical" evidence="1">
    <location>
        <begin position="64"/>
        <end position="84"/>
    </location>
</feature>
<protein>
    <submittedName>
        <fullName evidence="2">Uncharacterized protein</fullName>
    </submittedName>
</protein>
<accession>A0A835GDE9</accession>
<evidence type="ECO:0000313" key="3">
    <source>
        <dbReference type="Proteomes" id="UP000648187"/>
    </source>
</evidence>
<keyword evidence="1" id="KW-0472">Membrane</keyword>
<organism evidence="2 3">
    <name type="scientific">Spodoptera exigua</name>
    <name type="common">Beet armyworm</name>
    <name type="synonym">Noctua fulgens</name>
    <dbReference type="NCBI Taxonomy" id="7107"/>
    <lineage>
        <taxon>Eukaryota</taxon>
        <taxon>Metazoa</taxon>
        <taxon>Ecdysozoa</taxon>
        <taxon>Arthropoda</taxon>
        <taxon>Hexapoda</taxon>
        <taxon>Insecta</taxon>
        <taxon>Pterygota</taxon>
        <taxon>Neoptera</taxon>
        <taxon>Endopterygota</taxon>
        <taxon>Lepidoptera</taxon>
        <taxon>Glossata</taxon>
        <taxon>Ditrysia</taxon>
        <taxon>Noctuoidea</taxon>
        <taxon>Noctuidae</taxon>
        <taxon>Amphipyrinae</taxon>
        <taxon>Spodoptera</taxon>
    </lineage>
</organism>
<comment type="caution">
    <text evidence="2">The sequence shown here is derived from an EMBL/GenBank/DDBJ whole genome shotgun (WGS) entry which is preliminary data.</text>
</comment>
<keyword evidence="3" id="KW-1185">Reference proteome</keyword>
<name>A0A835GDE9_SPOEX</name>
<dbReference type="OrthoDB" id="7422469at2759"/>
<evidence type="ECO:0000256" key="1">
    <source>
        <dbReference type="SAM" id="Phobius"/>
    </source>
</evidence>